<evidence type="ECO:0000313" key="2">
    <source>
        <dbReference type="EMBL" id="TLH56058.1"/>
    </source>
</evidence>
<evidence type="ECO:0000313" key="1">
    <source>
        <dbReference type="EMBL" id="QPG72129.1"/>
    </source>
</evidence>
<sequence length="135" mass="14881">MTSIRFDVNQAGLERQAHPILGRTHSSLTRQTATQAKVNVPVRTGHLGRSIREDPQTWPSPLHVSGGVTAHADYAAAVHQGSRPHVIRARRAQALSFFWHGQRVFFKSVNHPGSKGRPFLLNAARQVLAADPRVT</sequence>
<reference evidence="1 3" key="3">
    <citation type="journal article" date="2019" name="Sci. Rep.">
        <title>Insight into the biology of Mycobacterium mucogenicum and Mycobacterium neoaurum clade members.</title>
        <authorList>
            <person name="Behra P.R.K."/>
            <person name="Pettersson B.M.F."/>
            <person name="Ramesh M."/>
            <person name="Dasgupta S."/>
            <person name="Kirsebom L.A."/>
        </authorList>
    </citation>
    <scope>NUCLEOTIDE SEQUENCE [LARGE SCALE GENOMIC DNA]</scope>
    <source>
        <strain evidence="1 3">DSM 44124</strain>
    </source>
</reference>
<name>A0A8H2PJS3_MYCMU</name>
<organism evidence="2">
    <name type="scientific">Mycolicibacterium mucogenicum DSM 44124</name>
    <dbReference type="NCBI Taxonomy" id="1226753"/>
    <lineage>
        <taxon>Bacteria</taxon>
        <taxon>Bacillati</taxon>
        <taxon>Actinomycetota</taxon>
        <taxon>Actinomycetes</taxon>
        <taxon>Mycobacteriales</taxon>
        <taxon>Mycobacteriaceae</taxon>
        <taxon>Mycolicibacterium</taxon>
    </lineage>
</organism>
<keyword evidence="3" id="KW-1185">Reference proteome</keyword>
<evidence type="ECO:0000313" key="3">
    <source>
        <dbReference type="Proteomes" id="UP000309231"/>
    </source>
</evidence>
<dbReference type="EMBL" id="POTL01000001">
    <property type="protein sequence ID" value="TLH56058.1"/>
    <property type="molecule type" value="Genomic_DNA"/>
</dbReference>
<gene>
    <name evidence="1" type="ORF">C1S78_002850</name>
    <name evidence="2" type="ORF">C1S78_02855</name>
</gene>
<dbReference type="Proteomes" id="UP000309231">
    <property type="component" value="Chromosome"/>
</dbReference>
<evidence type="ECO:0008006" key="4">
    <source>
        <dbReference type="Google" id="ProtNLM"/>
    </source>
</evidence>
<dbReference type="KEGG" id="mmuc:C1S78_002850"/>
<dbReference type="EMBL" id="CP062008">
    <property type="protein sequence ID" value="QPG72129.1"/>
    <property type="molecule type" value="Genomic_DNA"/>
</dbReference>
<reference evidence="1 3" key="2">
    <citation type="journal article" date="2019" name="BMC Evol. Biol.">
        <title>Comparative genomics of Mycobacterium mucogenicum and Mycobacterium neoaurum clade members emphasizing tRNA and non-coding RNA.</title>
        <authorList>
            <person name="Behra P.R.K."/>
            <person name="Pettersson B.M.F."/>
            <person name="Das S."/>
            <person name="Dasgupta S."/>
            <person name="Kirsebom L.A."/>
        </authorList>
    </citation>
    <scope>NUCLEOTIDE SEQUENCE [LARGE SCALE GENOMIC DNA]</scope>
    <source>
        <strain evidence="1 3">DSM 44124</strain>
    </source>
</reference>
<reference evidence="2" key="1">
    <citation type="submission" date="2018-01" db="EMBL/GenBank/DDBJ databases">
        <title>Comparative genomics of Mycobacterium mucogenicum and Mycobacterium neoaurum clade members emphasizing tRNA and non-coding RNA.</title>
        <authorList>
            <person name="Behra P.R.K."/>
            <person name="Pettersson B.M.F."/>
            <person name="Das S."/>
            <person name="Dasgupta S."/>
            <person name="Kirsebom L.A."/>
        </authorList>
    </citation>
    <scope>NUCLEOTIDE SEQUENCE</scope>
    <source>
        <strain evidence="2">DSM 44124</strain>
    </source>
</reference>
<accession>A0A8H2PJS3</accession>
<protein>
    <recommendedName>
        <fullName evidence="4">Tail assembly chaperone</fullName>
    </recommendedName>
</protein>
<dbReference type="AlphaFoldDB" id="A0A8H2PJS3"/>
<proteinExistence type="predicted"/>